<sequence>MALLTPTTPSSAGMNPCGSLKSFESLKQEYCYGNDETMDVCYGSARNGYVASDVKFDPTVNGGADGLQMQHSAMYQCATANGGPAAMAYPTNSGYTAYPIGSGAFQSQQQQYGSYKQQTDAGQCTMPCQKSDELYFKFDPEYIEKLQSSSSFMLSPASTTVTTPLTCQSLLSCASSSCTATTTDYYNYNEANCQSKNQSPCSSPFAGDSSWMDSDFSLSMMNLDGGGGTGGGYSESPKPSNLGQIDKLSAPSGGNGCVTALPSIASAFGGSLNGSFDRSNASNVAKAIPTQTQVAPLEMFDASFLEQFNNHESAGTGYGNTDAYSYPAENFNKSYGFEAKPNREFKELWKDGPQEYMHYQSAQECESNDEPLLKQEPYEPELEESDESIPSVPLQCMWSGCNMVLADQHLLVSHIEKTHVETKKGDEFACLWLECPRRHRPFNARYKLLIHMRVHSGDKPNKCPFPECDKAFSRLENLKIHQRSHTGERPYNCQFEGCTKAFSNSSDRAKHQRTHYDTKPYACQLPGCTKRYTDPSSLRKHVKNHSLRPAEAPLRRKSHRAEIGQRTASTPTVQNRRYSAPAMALGGAGYELLMDGLPSGTAEEYEAADDVFEKPSNLPMELHRNRSNSEMTEFSDMSSNFMRMALPTTREMTAVGGSRFLMEDLGLSFECEKGYSSQEQTGKHGDGCMLLMSDTSMIAEKQPLTAFGDYDFFGGIA</sequence>
<evidence type="ECO:0000256" key="11">
    <source>
        <dbReference type="ARBA" id="ARBA00023242"/>
    </source>
</evidence>
<dbReference type="InterPro" id="IPR043359">
    <property type="entry name" value="GLI-like"/>
</dbReference>
<dbReference type="PANTHER" id="PTHR45718:SF7">
    <property type="entry name" value="C2H2-TYPE DOMAIN-CONTAINING PROTEIN"/>
    <property type="match status" value="1"/>
</dbReference>
<feature type="domain" description="C2H2-type" evidence="12">
    <location>
        <begin position="433"/>
        <end position="460"/>
    </location>
</feature>
<keyword evidence="6" id="KW-0863">Zinc-finger</keyword>
<dbReference type="GO" id="GO:0007367">
    <property type="term" value="P:segment polarity determination"/>
    <property type="evidence" value="ECO:0007669"/>
    <property type="project" value="UniProtKB-KW"/>
</dbReference>
<dbReference type="AlphaFoldDB" id="A0A182FQ97"/>
<reference evidence="13 14" key="1">
    <citation type="journal article" date="2017" name="G3 (Bethesda)">
        <title>The Physical Genome Mapping of Anopheles albimanus Corrected Scaffold Misassemblies and Identified Interarm Rearrangements in Genus Anopheles.</title>
        <authorList>
            <person name="Artemov G.N."/>
            <person name="Peery A.N."/>
            <person name="Jiang X."/>
            <person name="Tu Z."/>
            <person name="Stegniy V.N."/>
            <person name="Sharakhova M.V."/>
            <person name="Sharakhov I.V."/>
        </authorList>
    </citation>
    <scope>NUCLEOTIDE SEQUENCE [LARGE SCALE GENOMIC DNA]</scope>
    <source>
        <strain evidence="13 14">ALBI9_A</strain>
    </source>
</reference>
<dbReference type="STRING" id="7167.A0A182FQ97"/>
<evidence type="ECO:0000313" key="13">
    <source>
        <dbReference type="EnsemblMetazoa" id="AALB008717-PA"/>
    </source>
</evidence>
<dbReference type="Pfam" id="PF00096">
    <property type="entry name" value="zf-C2H2"/>
    <property type="match status" value="3"/>
</dbReference>
<keyword evidence="5" id="KW-0677">Repeat</keyword>
<keyword evidence="4" id="KW-0479">Metal-binding</keyword>
<dbReference type="PROSITE" id="PS00028">
    <property type="entry name" value="ZINC_FINGER_C2H2_1"/>
    <property type="match status" value="4"/>
</dbReference>
<dbReference type="SMART" id="SM00355">
    <property type="entry name" value="ZnF_C2H2"/>
    <property type="match status" value="5"/>
</dbReference>
<keyword evidence="8" id="KW-0805">Transcription regulation</keyword>
<dbReference type="PANTHER" id="PTHR45718">
    <property type="entry name" value="TRANSCRIPTIONAL ACTIVATOR CUBITUS INTERRUPTUS"/>
    <property type="match status" value="1"/>
</dbReference>
<dbReference type="FunFam" id="3.30.160.60:FF:000036">
    <property type="entry name" value="GLI family zinc finger 3"/>
    <property type="match status" value="1"/>
</dbReference>
<keyword evidence="14" id="KW-1185">Reference proteome</keyword>
<reference evidence="13" key="2">
    <citation type="submission" date="2022-08" db="UniProtKB">
        <authorList>
            <consortium name="EnsemblMetazoa"/>
        </authorList>
    </citation>
    <scope>IDENTIFICATION</scope>
    <source>
        <strain evidence="13">STECLA/ALBI9_A</strain>
    </source>
</reference>
<dbReference type="GO" id="GO:0000981">
    <property type="term" value="F:DNA-binding transcription factor activity, RNA polymerase II-specific"/>
    <property type="evidence" value="ECO:0007669"/>
    <property type="project" value="TreeGrafter"/>
</dbReference>
<dbReference type="Gene3D" id="3.30.160.60">
    <property type="entry name" value="Classic Zinc Finger"/>
    <property type="match status" value="5"/>
</dbReference>
<evidence type="ECO:0000256" key="3">
    <source>
        <dbReference type="ARBA" id="ARBA00022716"/>
    </source>
</evidence>
<dbReference type="GO" id="GO:0140297">
    <property type="term" value="F:DNA-binding transcription factor binding"/>
    <property type="evidence" value="ECO:0007669"/>
    <property type="project" value="UniProtKB-ARBA"/>
</dbReference>
<dbReference type="FunFam" id="3.30.160.60:FF:000019">
    <property type="entry name" value="GLI family zinc finger 3"/>
    <property type="match status" value="1"/>
</dbReference>
<dbReference type="VEuPathDB" id="VectorBase:AALB008717"/>
<dbReference type="EnsemblMetazoa" id="AALB008717-RA">
    <property type="protein sequence ID" value="AALB008717-PA"/>
    <property type="gene ID" value="AALB008717"/>
</dbReference>
<evidence type="ECO:0000256" key="4">
    <source>
        <dbReference type="ARBA" id="ARBA00022723"/>
    </source>
</evidence>
<dbReference type="GO" id="GO:0000122">
    <property type="term" value="P:negative regulation of transcription by RNA polymerase II"/>
    <property type="evidence" value="ECO:0007669"/>
    <property type="project" value="UniProtKB-ARBA"/>
</dbReference>
<dbReference type="SUPFAM" id="SSF57667">
    <property type="entry name" value="beta-beta-alpha zinc fingers"/>
    <property type="match status" value="3"/>
</dbReference>
<accession>A0A182FQ97</accession>
<dbReference type="VEuPathDB" id="VectorBase:AALB20_034656"/>
<dbReference type="FunFam" id="3.30.160.60:FF:000031">
    <property type="entry name" value="GLI family zinc finger 3"/>
    <property type="match status" value="1"/>
</dbReference>
<keyword evidence="3" id="KW-0217">Developmental protein</keyword>
<evidence type="ECO:0000256" key="2">
    <source>
        <dbReference type="ARBA" id="ARBA00010831"/>
    </source>
</evidence>
<evidence type="ECO:0000256" key="8">
    <source>
        <dbReference type="ARBA" id="ARBA00023015"/>
    </source>
</evidence>
<evidence type="ECO:0000256" key="6">
    <source>
        <dbReference type="ARBA" id="ARBA00022771"/>
    </source>
</evidence>
<dbReference type="PROSITE" id="PS50157">
    <property type="entry name" value="ZINC_FINGER_C2H2_2"/>
    <property type="match status" value="4"/>
</dbReference>
<dbReference type="Proteomes" id="UP000069272">
    <property type="component" value="Chromosome 2R"/>
</dbReference>
<dbReference type="FunFam" id="3.30.160.60:FF:000048">
    <property type="entry name" value="GLI family zinc finger 3"/>
    <property type="match status" value="1"/>
</dbReference>
<keyword evidence="7" id="KW-0862">Zinc</keyword>
<dbReference type="GO" id="GO:0000978">
    <property type="term" value="F:RNA polymerase II cis-regulatory region sequence-specific DNA binding"/>
    <property type="evidence" value="ECO:0007669"/>
    <property type="project" value="TreeGrafter"/>
</dbReference>
<dbReference type="Pfam" id="PF23561">
    <property type="entry name" value="zf-C2H2_15"/>
    <property type="match status" value="1"/>
</dbReference>
<comment type="subcellular location">
    <subcellularLocation>
        <location evidence="1">Nucleus</location>
    </subcellularLocation>
</comment>
<dbReference type="InterPro" id="IPR056436">
    <property type="entry name" value="Znf-C2H2_ZIC1-5/GLI1-3-like"/>
</dbReference>
<evidence type="ECO:0000259" key="12">
    <source>
        <dbReference type="PROSITE" id="PS50157"/>
    </source>
</evidence>
<keyword evidence="9" id="KW-0238">DNA-binding</keyword>
<feature type="domain" description="C2H2-type" evidence="12">
    <location>
        <begin position="461"/>
        <end position="490"/>
    </location>
</feature>
<dbReference type="GO" id="GO:0008270">
    <property type="term" value="F:zinc ion binding"/>
    <property type="evidence" value="ECO:0007669"/>
    <property type="project" value="UniProtKB-KW"/>
</dbReference>
<dbReference type="InterPro" id="IPR013087">
    <property type="entry name" value="Znf_C2H2_type"/>
</dbReference>
<proteinExistence type="inferred from homology"/>
<comment type="similarity">
    <text evidence="2">Belongs to the GLI C2H2-type zinc-finger protein family.</text>
</comment>
<evidence type="ECO:0000313" key="14">
    <source>
        <dbReference type="Proteomes" id="UP000069272"/>
    </source>
</evidence>
<dbReference type="InterPro" id="IPR036236">
    <property type="entry name" value="Znf_C2H2_sf"/>
</dbReference>
<keyword evidence="3" id="KW-0709">Segmentation polarity protein</keyword>
<dbReference type="GO" id="GO:0005634">
    <property type="term" value="C:nucleus"/>
    <property type="evidence" value="ECO:0007669"/>
    <property type="project" value="UniProtKB-SubCell"/>
</dbReference>
<evidence type="ECO:0000256" key="9">
    <source>
        <dbReference type="ARBA" id="ARBA00023125"/>
    </source>
</evidence>
<protein>
    <recommendedName>
        <fullName evidence="12">C2H2-type domain-containing protein</fullName>
    </recommendedName>
</protein>
<keyword evidence="11" id="KW-0539">Nucleus</keyword>
<evidence type="ECO:0000256" key="5">
    <source>
        <dbReference type="ARBA" id="ARBA00022737"/>
    </source>
</evidence>
<feature type="domain" description="C2H2-type" evidence="12">
    <location>
        <begin position="521"/>
        <end position="550"/>
    </location>
</feature>
<feature type="domain" description="C2H2-type" evidence="12">
    <location>
        <begin position="491"/>
        <end position="520"/>
    </location>
</feature>
<name>A0A182FQ97_ANOAL</name>
<keyword evidence="10" id="KW-0804">Transcription</keyword>
<evidence type="ECO:0000256" key="1">
    <source>
        <dbReference type="ARBA" id="ARBA00004123"/>
    </source>
</evidence>
<evidence type="ECO:0000256" key="7">
    <source>
        <dbReference type="ARBA" id="ARBA00022833"/>
    </source>
</evidence>
<evidence type="ECO:0000256" key="10">
    <source>
        <dbReference type="ARBA" id="ARBA00023163"/>
    </source>
</evidence>
<organism evidence="13 14">
    <name type="scientific">Anopheles albimanus</name>
    <name type="common">New world malaria mosquito</name>
    <dbReference type="NCBI Taxonomy" id="7167"/>
    <lineage>
        <taxon>Eukaryota</taxon>
        <taxon>Metazoa</taxon>
        <taxon>Ecdysozoa</taxon>
        <taxon>Arthropoda</taxon>
        <taxon>Hexapoda</taxon>
        <taxon>Insecta</taxon>
        <taxon>Pterygota</taxon>
        <taxon>Neoptera</taxon>
        <taxon>Endopterygota</taxon>
        <taxon>Diptera</taxon>
        <taxon>Nematocera</taxon>
        <taxon>Culicoidea</taxon>
        <taxon>Culicidae</taxon>
        <taxon>Anophelinae</taxon>
        <taxon>Anopheles</taxon>
    </lineage>
</organism>